<accession>A0AAW2RV84</accession>
<dbReference type="AlphaFoldDB" id="A0AAW2RV84"/>
<gene>
    <name evidence="1" type="ORF">Sradi_2801700</name>
</gene>
<organism evidence="1">
    <name type="scientific">Sesamum radiatum</name>
    <name type="common">Black benniseed</name>
    <dbReference type="NCBI Taxonomy" id="300843"/>
    <lineage>
        <taxon>Eukaryota</taxon>
        <taxon>Viridiplantae</taxon>
        <taxon>Streptophyta</taxon>
        <taxon>Embryophyta</taxon>
        <taxon>Tracheophyta</taxon>
        <taxon>Spermatophyta</taxon>
        <taxon>Magnoliopsida</taxon>
        <taxon>eudicotyledons</taxon>
        <taxon>Gunneridae</taxon>
        <taxon>Pentapetalae</taxon>
        <taxon>asterids</taxon>
        <taxon>lamiids</taxon>
        <taxon>Lamiales</taxon>
        <taxon>Pedaliaceae</taxon>
        <taxon>Sesamum</taxon>
    </lineage>
</organism>
<comment type="caution">
    <text evidence="1">The sequence shown here is derived from an EMBL/GenBank/DDBJ whole genome shotgun (WGS) entry which is preliminary data.</text>
</comment>
<evidence type="ECO:0000313" key="1">
    <source>
        <dbReference type="EMBL" id="KAL0384074.1"/>
    </source>
</evidence>
<protein>
    <submittedName>
        <fullName evidence="1">Uncharacterized protein</fullName>
    </submittedName>
</protein>
<reference evidence="1" key="2">
    <citation type="journal article" date="2024" name="Plant">
        <title>Genomic evolution and insights into agronomic trait innovations of Sesamum species.</title>
        <authorList>
            <person name="Miao H."/>
            <person name="Wang L."/>
            <person name="Qu L."/>
            <person name="Liu H."/>
            <person name="Sun Y."/>
            <person name="Le M."/>
            <person name="Wang Q."/>
            <person name="Wei S."/>
            <person name="Zheng Y."/>
            <person name="Lin W."/>
            <person name="Duan Y."/>
            <person name="Cao H."/>
            <person name="Xiong S."/>
            <person name="Wang X."/>
            <person name="Wei L."/>
            <person name="Li C."/>
            <person name="Ma Q."/>
            <person name="Ju M."/>
            <person name="Zhao R."/>
            <person name="Li G."/>
            <person name="Mu C."/>
            <person name="Tian Q."/>
            <person name="Mei H."/>
            <person name="Zhang T."/>
            <person name="Gao T."/>
            <person name="Zhang H."/>
        </authorList>
    </citation>
    <scope>NUCLEOTIDE SEQUENCE</scope>
    <source>
        <strain evidence="1">G02</strain>
    </source>
</reference>
<name>A0AAW2RV84_SESRA</name>
<sequence>MFRCVQDTDDIQAFRPVFAHKLECGKAVDHKSGIQFLPFVNSILAENDISSRGCVRWERQFEEASSVDGNSFQQEQ</sequence>
<dbReference type="EMBL" id="JACGWJ010000012">
    <property type="protein sequence ID" value="KAL0384074.1"/>
    <property type="molecule type" value="Genomic_DNA"/>
</dbReference>
<reference evidence="1" key="1">
    <citation type="submission" date="2020-06" db="EMBL/GenBank/DDBJ databases">
        <authorList>
            <person name="Li T."/>
            <person name="Hu X."/>
            <person name="Zhang T."/>
            <person name="Song X."/>
            <person name="Zhang H."/>
            <person name="Dai N."/>
            <person name="Sheng W."/>
            <person name="Hou X."/>
            <person name="Wei L."/>
        </authorList>
    </citation>
    <scope>NUCLEOTIDE SEQUENCE</scope>
    <source>
        <strain evidence="1">G02</strain>
        <tissue evidence="1">Leaf</tissue>
    </source>
</reference>
<proteinExistence type="predicted"/>